<proteinExistence type="predicted"/>
<evidence type="ECO:0000313" key="3">
    <source>
        <dbReference type="Proteomes" id="UP000001868"/>
    </source>
</evidence>
<reference evidence="2 3" key="1">
    <citation type="journal article" date="2008" name="BMC Genomics">
        <title>Complete genome of Phenylobacterium zucineum - a novel facultative intracellular bacterium isolated from human erythroleukemia cell line K562.</title>
        <authorList>
            <person name="Luo Y."/>
            <person name="Xu X."/>
            <person name="Ding Z."/>
            <person name="Liu Z."/>
            <person name="Zhang B."/>
            <person name="Yan Z."/>
            <person name="Sun J."/>
            <person name="Hu S."/>
            <person name="Hu X."/>
        </authorList>
    </citation>
    <scope>NUCLEOTIDE SEQUENCE [LARGE SCALE GENOMIC DNA]</scope>
    <source>
        <strain evidence="2 3">HLK1</strain>
    </source>
</reference>
<evidence type="ECO:0000313" key="2">
    <source>
        <dbReference type="EMBL" id="ACG79483.1"/>
    </source>
</evidence>
<keyword evidence="3" id="KW-1185">Reference proteome</keyword>
<gene>
    <name evidence="2" type="ordered locus">PHZ_c3074</name>
</gene>
<dbReference type="HOGENOM" id="CLU_2448305_0_0_5"/>
<feature type="transmembrane region" description="Helical" evidence="1">
    <location>
        <begin position="32"/>
        <end position="52"/>
    </location>
</feature>
<dbReference type="KEGG" id="pzu:PHZ_c3074"/>
<evidence type="ECO:0000256" key="1">
    <source>
        <dbReference type="SAM" id="Phobius"/>
    </source>
</evidence>
<protein>
    <submittedName>
        <fullName evidence="2">Uncharacterized protein</fullName>
    </submittedName>
</protein>
<dbReference type="Pfam" id="PF19447">
    <property type="entry name" value="DUF5985"/>
    <property type="match status" value="1"/>
</dbReference>
<accession>B4R9X9</accession>
<organism evidence="2 3">
    <name type="scientific">Phenylobacterium zucineum (strain HLK1)</name>
    <dbReference type="NCBI Taxonomy" id="450851"/>
    <lineage>
        <taxon>Bacteria</taxon>
        <taxon>Pseudomonadati</taxon>
        <taxon>Pseudomonadota</taxon>
        <taxon>Alphaproteobacteria</taxon>
        <taxon>Caulobacterales</taxon>
        <taxon>Caulobacteraceae</taxon>
        <taxon>Phenylobacterium</taxon>
    </lineage>
</organism>
<name>B4R9X9_PHEZH</name>
<dbReference type="Proteomes" id="UP000001868">
    <property type="component" value="Chromosome"/>
</dbReference>
<feature type="transmembrane region" description="Helical" evidence="1">
    <location>
        <begin position="64"/>
        <end position="83"/>
    </location>
</feature>
<keyword evidence="1" id="KW-0472">Membrane</keyword>
<keyword evidence="1" id="KW-1133">Transmembrane helix</keyword>
<dbReference type="InterPro" id="IPR046027">
    <property type="entry name" value="DUF5985"/>
</dbReference>
<feature type="transmembrane region" description="Helical" evidence="1">
    <location>
        <begin position="6"/>
        <end position="25"/>
    </location>
</feature>
<sequence length="87" mass="9803">MGPALVYTLCLLASVLCAALLLRSWRQSRSRLLLWTATAFVFLAINNLFLVADMVVFPNVFLWPWRQAASLVAVGVLVYGFIWEAEQ</sequence>
<keyword evidence="1" id="KW-0812">Transmembrane</keyword>
<dbReference type="EMBL" id="CP000747">
    <property type="protein sequence ID" value="ACG79483.1"/>
    <property type="molecule type" value="Genomic_DNA"/>
</dbReference>
<dbReference type="AlphaFoldDB" id="B4R9X9"/>
<dbReference type="eggNOG" id="ENOG5032YXK">
    <property type="taxonomic scope" value="Bacteria"/>
</dbReference>